<protein>
    <recommendedName>
        <fullName evidence="1">glutathione-specific gamma-glutamylcyclotransferase</fullName>
        <ecNumber evidence="1">4.3.2.7</ecNumber>
    </recommendedName>
</protein>
<evidence type="ECO:0000256" key="2">
    <source>
        <dbReference type="ARBA" id="ARBA00023239"/>
    </source>
</evidence>
<dbReference type="EMBL" id="JAAPAO010000450">
    <property type="protein sequence ID" value="KAF4659490.1"/>
    <property type="molecule type" value="Genomic_DNA"/>
</dbReference>
<dbReference type="GO" id="GO:0061928">
    <property type="term" value="F:glutathione specific gamma-glutamylcyclotransferase activity"/>
    <property type="evidence" value="ECO:0007669"/>
    <property type="project" value="UniProtKB-EC"/>
</dbReference>
<evidence type="ECO:0000256" key="1">
    <source>
        <dbReference type="ARBA" id="ARBA00012344"/>
    </source>
</evidence>
<dbReference type="PANTHER" id="PTHR12192:SF2">
    <property type="entry name" value="GLUTATHIONE-SPECIFIC GAMMA-GLUTAMYLCYCLOTRANSFERASE 2"/>
    <property type="match status" value="1"/>
</dbReference>
<accession>A0A7J6LKE8</accession>
<dbReference type="CDD" id="cd06661">
    <property type="entry name" value="GGCT_like"/>
    <property type="match status" value="1"/>
</dbReference>
<dbReference type="SUPFAM" id="SSF110857">
    <property type="entry name" value="Gamma-glutamyl cyclotransferase-like"/>
    <property type="match status" value="1"/>
</dbReference>
<sequence>MGYSDTNYVFAYASLMWDGPSMAGIVRTIPATLKGYSREMCIKSYVYRGTRENPGLCMGLKHSPGGHCDGMVLEMDREQMKDTLRRIDQRELVMGAYTREEVVVRTVDGQELLCYTYVVNEAADNYTGEISEDEKIRLICTGVGQKGPSIDYLVNLVMQLEEMGLDPGHLAPLLRRCREKLARGPAH</sequence>
<evidence type="ECO:0000313" key="4">
    <source>
        <dbReference type="Proteomes" id="UP000591131"/>
    </source>
</evidence>
<dbReference type="InterPro" id="IPR006840">
    <property type="entry name" value="ChaC"/>
</dbReference>
<reference evidence="3 4" key="1">
    <citation type="submission" date="2020-04" db="EMBL/GenBank/DDBJ databases">
        <title>Perkinsus chesapeaki whole genome sequence.</title>
        <authorList>
            <person name="Bogema D.R."/>
        </authorList>
    </citation>
    <scope>NUCLEOTIDE SEQUENCE [LARGE SCALE GENOMIC DNA]</scope>
    <source>
        <strain evidence="3">ATCC PRA-425</strain>
    </source>
</reference>
<dbReference type="GO" id="GO:0005737">
    <property type="term" value="C:cytoplasm"/>
    <property type="evidence" value="ECO:0007669"/>
    <property type="project" value="TreeGrafter"/>
</dbReference>
<organism evidence="3 4">
    <name type="scientific">Perkinsus chesapeaki</name>
    <name type="common">Clam parasite</name>
    <name type="synonym">Perkinsus andrewsi</name>
    <dbReference type="NCBI Taxonomy" id="330153"/>
    <lineage>
        <taxon>Eukaryota</taxon>
        <taxon>Sar</taxon>
        <taxon>Alveolata</taxon>
        <taxon>Perkinsozoa</taxon>
        <taxon>Perkinsea</taxon>
        <taxon>Perkinsida</taxon>
        <taxon>Perkinsidae</taxon>
        <taxon>Perkinsus</taxon>
    </lineage>
</organism>
<proteinExistence type="predicted"/>
<comment type="caution">
    <text evidence="3">The sequence shown here is derived from an EMBL/GenBank/DDBJ whole genome shotgun (WGS) entry which is preliminary data.</text>
</comment>
<dbReference type="Pfam" id="PF04752">
    <property type="entry name" value="ChaC"/>
    <property type="match status" value="1"/>
</dbReference>
<name>A0A7J6LKE8_PERCH</name>
<dbReference type="Proteomes" id="UP000591131">
    <property type="component" value="Unassembled WGS sequence"/>
</dbReference>
<dbReference type="OrthoDB" id="9998855at2759"/>
<dbReference type="Gene3D" id="3.10.490.10">
    <property type="entry name" value="Gamma-glutamyl cyclotransferase-like"/>
    <property type="match status" value="1"/>
</dbReference>
<dbReference type="InterPro" id="IPR013024">
    <property type="entry name" value="GGCT-like"/>
</dbReference>
<keyword evidence="4" id="KW-1185">Reference proteome</keyword>
<dbReference type="AlphaFoldDB" id="A0A7J6LKE8"/>
<gene>
    <name evidence="3" type="ORF">FOL47_007564</name>
</gene>
<keyword evidence="2" id="KW-0456">Lyase</keyword>
<dbReference type="GO" id="GO:0006751">
    <property type="term" value="P:glutathione catabolic process"/>
    <property type="evidence" value="ECO:0007669"/>
    <property type="project" value="InterPro"/>
</dbReference>
<dbReference type="EC" id="4.3.2.7" evidence="1"/>
<dbReference type="PANTHER" id="PTHR12192">
    <property type="entry name" value="CATION TRANSPORT PROTEIN CHAC-RELATED"/>
    <property type="match status" value="1"/>
</dbReference>
<evidence type="ECO:0000313" key="3">
    <source>
        <dbReference type="EMBL" id="KAF4659490.1"/>
    </source>
</evidence>
<dbReference type="InterPro" id="IPR036568">
    <property type="entry name" value="GGCT-like_sf"/>
</dbReference>